<feature type="compositionally biased region" description="Low complexity" evidence="6">
    <location>
        <begin position="233"/>
        <end position="243"/>
    </location>
</feature>
<feature type="domain" description="C2H2-type" evidence="7">
    <location>
        <begin position="708"/>
        <end position="736"/>
    </location>
</feature>
<dbReference type="SMART" id="SM00355">
    <property type="entry name" value="ZnF_C2H2"/>
    <property type="match status" value="17"/>
</dbReference>
<evidence type="ECO:0000313" key="8">
    <source>
        <dbReference type="EMBL" id="CAL8133319.1"/>
    </source>
</evidence>
<keyword evidence="2" id="KW-0677">Repeat</keyword>
<dbReference type="InterPro" id="IPR013087">
    <property type="entry name" value="Znf_C2H2_type"/>
</dbReference>
<sequence>MSVKSKPKVCFICLQQNEIHNLSSSSSKSPNEEMGLKSGSGSLFSKLVSFVHNYLEVSSIETPLFQGGRDNKEGDADFENTGMNLTHFCELCEKTVVQVCKLWKELLEVEMDLSIRLEELGKLVKESKSNNPSAVRDDEAIKLLADGINMDLETTIEFRNDFLFKCLEKSASISTQLKKWGSSERQKIGEEAYIKEELESVSSEESEENLFYDVNVEVEDDDDDNYQEEKSCSSDTSSNASYSYVPSQPEECSAEMDIEQEDLTPPRRRSPRKAKPIRKTKTYISAGNLLACEENECRLHFKNIQELNSHLSTHSSTIYNCPQCARGFLQPEMLELHKLLHTPAVLGNFTCPHSSCSLQFKSAKHMQFHYNTKHGAGLGCFKCSKCKLNLASETLLKTHLKKHDKANDSSLPISEASHCLAAPPCSVCGLPFLRLQFLDEHRKTVHNLGVECPSCSTLLCNRSALYRHTLQQHQLIPVRYSCPHCEKDFRTKAYMNEHLVKAHPTLLKREGKHQCPHCEVKFHRGYLLDSHFSKCEKNPERKQKNTRQKMNSCHICGKRIRGSQWHFRHHLKTHSTRENMSEKKPFVCDICGMNFASISHMNRHAKRHVAGTELASNNIWKRKQLSSKVKLACGNIRGMQKRGHTFVCEFCGNFFARRNLLTRHMYSLHRVPKPVPIETFVCHICGKVSSSKGNLDKHQVVHTKERKYSCHICSSTFTVNGTLKLHLVKVHGKEKGNEFSESEGRPQLKWKCRFPSCTRNFGTEVELKDHVEAEHFGRSHEVNNSSVSFMCQLCGKVFANLQRLQRHNQVHTKEKPYKCPICEKSFSQPNAVKGHLMAIHGEGKEQEYFACTQQDCECKFKCLGYLHKHLRQIHGVYTGKPRKSTMLSNEKV</sequence>
<evidence type="ECO:0000313" key="9">
    <source>
        <dbReference type="Proteomes" id="UP001642540"/>
    </source>
</evidence>
<evidence type="ECO:0000256" key="3">
    <source>
        <dbReference type="ARBA" id="ARBA00022771"/>
    </source>
</evidence>
<organism evidence="8 9">
    <name type="scientific">Orchesella dallaii</name>
    <dbReference type="NCBI Taxonomy" id="48710"/>
    <lineage>
        <taxon>Eukaryota</taxon>
        <taxon>Metazoa</taxon>
        <taxon>Ecdysozoa</taxon>
        <taxon>Arthropoda</taxon>
        <taxon>Hexapoda</taxon>
        <taxon>Collembola</taxon>
        <taxon>Entomobryomorpha</taxon>
        <taxon>Entomobryoidea</taxon>
        <taxon>Orchesellidae</taxon>
        <taxon>Orchesellinae</taxon>
        <taxon>Orchesella</taxon>
    </lineage>
</organism>
<proteinExistence type="predicted"/>
<evidence type="ECO:0000256" key="6">
    <source>
        <dbReference type="SAM" id="MobiDB-lite"/>
    </source>
</evidence>
<keyword evidence="1" id="KW-0479">Metal-binding</keyword>
<dbReference type="PANTHER" id="PTHR24408:SF58">
    <property type="entry name" value="TRANSCRIPTION FACTOR (TFIIIA), PUTATIVE (AFU_ORTHOLOGUE AFUA_1G05150)-RELATED"/>
    <property type="match status" value="1"/>
</dbReference>
<feature type="compositionally biased region" description="Basic residues" evidence="6">
    <location>
        <begin position="266"/>
        <end position="277"/>
    </location>
</feature>
<dbReference type="PANTHER" id="PTHR24408">
    <property type="entry name" value="ZINC FINGER PROTEIN"/>
    <property type="match status" value="1"/>
</dbReference>
<evidence type="ECO:0000259" key="7">
    <source>
        <dbReference type="PROSITE" id="PS50157"/>
    </source>
</evidence>
<feature type="domain" description="C2H2-type" evidence="7">
    <location>
        <begin position="817"/>
        <end position="845"/>
    </location>
</feature>
<evidence type="ECO:0000256" key="5">
    <source>
        <dbReference type="PROSITE-ProRule" id="PRU00042"/>
    </source>
</evidence>
<evidence type="ECO:0000256" key="4">
    <source>
        <dbReference type="ARBA" id="ARBA00022833"/>
    </source>
</evidence>
<dbReference type="Gene3D" id="3.30.160.60">
    <property type="entry name" value="Classic Zinc Finger"/>
    <property type="match status" value="7"/>
</dbReference>
<dbReference type="Proteomes" id="UP001642540">
    <property type="component" value="Unassembled WGS sequence"/>
</dbReference>
<gene>
    <name evidence="8" type="ORF">ODALV1_LOCUS25013</name>
</gene>
<dbReference type="Pfam" id="PF00096">
    <property type="entry name" value="zf-C2H2"/>
    <property type="match status" value="5"/>
</dbReference>
<accession>A0ABP1RR20</accession>
<feature type="region of interest" description="Disordered" evidence="6">
    <location>
        <begin position="258"/>
        <end position="277"/>
    </location>
</feature>
<feature type="domain" description="C2H2-type" evidence="7">
    <location>
        <begin position="480"/>
        <end position="503"/>
    </location>
</feature>
<feature type="domain" description="C2H2-type" evidence="7">
    <location>
        <begin position="750"/>
        <end position="780"/>
    </location>
</feature>
<dbReference type="InterPro" id="IPR036236">
    <property type="entry name" value="Znf_C2H2_sf"/>
</dbReference>
<feature type="region of interest" description="Disordered" evidence="6">
    <location>
        <begin position="219"/>
        <end position="252"/>
    </location>
</feature>
<evidence type="ECO:0000256" key="2">
    <source>
        <dbReference type="ARBA" id="ARBA00022737"/>
    </source>
</evidence>
<feature type="domain" description="C2H2-type" evidence="7">
    <location>
        <begin position="646"/>
        <end position="674"/>
    </location>
</feature>
<dbReference type="Pfam" id="PF13894">
    <property type="entry name" value="zf-C2H2_4"/>
    <property type="match status" value="1"/>
</dbReference>
<dbReference type="PROSITE" id="PS00028">
    <property type="entry name" value="ZINC_FINGER_C2H2_1"/>
    <property type="match status" value="13"/>
</dbReference>
<feature type="domain" description="C2H2-type" evidence="7">
    <location>
        <begin position="849"/>
        <end position="874"/>
    </location>
</feature>
<reference evidence="8 9" key="1">
    <citation type="submission" date="2024-08" db="EMBL/GenBank/DDBJ databases">
        <authorList>
            <person name="Cucini C."/>
            <person name="Frati F."/>
        </authorList>
    </citation>
    <scope>NUCLEOTIDE SEQUENCE [LARGE SCALE GENOMIC DNA]</scope>
</reference>
<keyword evidence="9" id="KW-1185">Reference proteome</keyword>
<keyword evidence="4" id="KW-0862">Zinc</keyword>
<feature type="domain" description="C2H2-type" evidence="7">
    <location>
        <begin position="319"/>
        <end position="342"/>
    </location>
</feature>
<protein>
    <recommendedName>
        <fullName evidence="7">C2H2-type domain-containing protein</fullName>
    </recommendedName>
</protein>
<name>A0ABP1RR20_9HEXA</name>
<dbReference type="SUPFAM" id="SSF57667">
    <property type="entry name" value="beta-beta-alpha zinc fingers"/>
    <property type="match status" value="4"/>
</dbReference>
<comment type="caution">
    <text evidence="8">The sequence shown here is derived from an EMBL/GenBank/DDBJ whole genome shotgun (WGS) entry which is preliminary data.</text>
</comment>
<feature type="domain" description="C2H2-type" evidence="7">
    <location>
        <begin position="586"/>
        <end position="613"/>
    </location>
</feature>
<feature type="domain" description="C2H2-type" evidence="7">
    <location>
        <begin position="789"/>
        <end position="816"/>
    </location>
</feature>
<keyword evidence="3 5" id="KW-0863">Zinc-finger</keyword>
<dbReference type="EMBL" id="CAXLJM020000099">
    <property type="protein sequence ID" value="CAL8133319.1"/>
    <property type="molecule type" value="Genomic_DNA"/>
</dbReference>
<dbReference type="PROSITE" id="PS50157">
    <property type="entry name" value="ZINC_FINGER_C2H2_2"/>
    <property type="match status" value="11"/>
</dbReference>
<feature type="domain" description="C2H2-type" evidence="7">
    <location>
        <begin position="680"/>
        <end position="707"/>
    </location>
</feature>
<evidence type="ECO:0000256" key="1">
    <source>
        <dbReference type="ARBA" id="ARBA00022723"/>
    </source>
</evidence>
<feature type="domain" description="C2H2-type" evidence="7">
    <location>
        <begin position="381"/>
        <end position="408"/>
    </location>
</feature>